<evidence type="ECO:0000256" key="5">
    <source>
        <dbReference type="SAM" id="Coils"/>
    </source>
</evidence>
<evidence type="ECO:0000256" key="1">
    <source>
        <dbReference type="ARBA" id="ARBA00004611"/>
    </source>
</evidence>
<proteinExistence type="predicted"/>
<dbReference type="EMBL" id="OV651816">
    <property type="protein sequence ID" value="CAH1109940.1"/>
    <property type="molecule type" value="Genomic_DNA"/>
</dbReference>
<feature type="coiled-coil region" evidence="5">
    <location>
        <begin position="426"/>
        <end position="453"/>
    </location>
</feature>
<dbReference type="InterPro" id="IPR039750">
    <property type="entry name" value="DRC1/DRC2"/>
</dbReference>
<keyword evidence="5" id="KW-0175">Coiled coil</keyword>
<keyword evidence="3" id="KW-0969">Cilium</keyword>
<keyword evidence="8" id="KW-1185">Reference proteome</keyword>
<sequence length="495" mass="57835">MKNNVQHVKDWIDRLIDYKNRSIAKLLKNLEGAEEDYLNNSNSHTNHLENILKDQTKYVEKLYAQHLKDVEELMRSSQIESENLYKEAGEEQIYLRTILYRQEINENASKKEVENYMLNYYEAEHDFQSSLQKMMKSQEDVCTGIWKQVEEQIMEYIEKTDARRMKYAELMRTDAESATEIIDNEERIKQEQAEVHTLKEQLENLNSAQDIKISLLDVELKELKQDFFKKRKDLKKDLETDDLKMKVLVEASTESIEYLKKIAQRGEYIRNLAESCKKFETDREKLVNWFSVTRTNFKMYNDVEEEEEQEPESSKVADEVQELQCILRESLEEDIETEESKSLGSKSDQLSELSPRSIVPEIASPEITNITSVQNVTLYDKVLEEASPILSPMTSEESQKSEKKSSDFVDSCLKSLEPIENFWTTYNKVKIDCLELKEEKRVLEHENKQLRGMIRAILEAAALSNSIPNSKVSTRVPSRKISACSATIRRLNLVK</sequence>
<dbReference type="GO" id="GO:0070286">
    <property type="term" value="P:axonemal dynein complex assembly"/>
    <property type="evidence" value="ECO:0007669"/>
    <property type="project" value="InterPro"/>
</dbReference>
<dbReference type="OrthoDB" id="7760980at2759"/>
<dbReference type="PANTHER" id="PTHR21625">
    <property type="entry name" value="NYD-SP28 PROTEIN"/>
    <property type="match status" value="1"/>
</dbReference>
<comment type="subcellular location">
    <subcellularLocation>
        <location evidence="1">Cytoplasm</location>
        <location evidence="1">Cytoskeleton</location>
        <location evidence="1">Flagellum axoneme</location>
    </subcellularLocation>
</comment>
<evidence type="ECO:0000313" key="7">
    <source>
        <dbReference type="EMBL" id="CAH1109940.1"/>
    </source>
</evidence>
<evidence type="ECO:0000256" key="3">
    <source>
        <dbReference type="ARBA" id="ARBA00023069"/>
    </source>
</evidence>
<dbReference type="GO" id="GO:0003352">
    <property type="term" value="P:regulation of cilium movement"/>
    <property type="evidence" value="ECO:0007669"/>
    <property type="project" value="TreeGrafter"/>
</dbReference>
<keyword evidence="4" id="KW-0966">Cell projection</keyword>
<keyword evidence="2" id="KW-0282">Flagellum</keyword>
<evidence type="ECO:0000256" key="2">
    <source>
        <dbReference type="ARBA" id="ARBA00022846"/>
    </source>
</evidence>
<feature type="region of interest" description="Disordered" evidence="6">
    <location>
        <begin position="333"/>
        <end position="354"/>
    </location>
</feature>
<name>A0A9P0GHG2_9CUCU</name>
<dbReference type="AlphaFoldDB" id="A0A9P0GHG2"/>
<dbReference type="GO" id="GO:0060285">
    <property type="term" value="P:cilium-dependent cell motility"/>
    <property type="evidence" value="ECO:0007669"/>
    <property type="project" value="TreeGrafter"/>
</dbReference>
<protein>
    <submittedName>
        <fullName evidence="7">Uncharacterized protein</fullName>
    </submittedName>
</protein>
<feature type="coiled-coil region" evidence="5">
    <location>
        <begin position="181"/>
        <end position="208"/>
    </location>
</feature>
<evidence type="ECO:0000256" key="6">
    <source>
        <dbReference type="SAM" id="MobiDB-lite"/>
    </source>
</evidence>
<dbReference type="PANTHER" id="PTHR21625:SF0">
    <property type="entry name" value="DYNEIN REGULATORY COMPLEX SUBUNIT 2"/>
    <property type="match status" value="1"/>
</dbReference>
<reference evidence="7" key="1">
    <citation type="submission" date="2022-01" db="EMBL/GenBank/DDBJ databases">
        <authorList>
            <person name="King R."/>
        </authorList>
    </citation>
    <scope>NUCLEOTIDE SEQUENCE</scope>
</reference>
<feature type="compositionally biased region" description="Polar residues" evidence="6">
    <location>
        <begin position="344"/>
        <end position="354"/>
    </location>
</feature>
<dbReference type="Proteomes" id="UP001153636">
    <property type="component" value="Chromosome 4"/>
</dbReference>
<dbReference type="GO" id="GO:0005858">
    <property type="term" value="C:axonemal dynein complex"/>
    <property type="evidence" value="ECO:0007669"/>
    <property type="project" value="InterPro"/>
</dbReference>
<evidence type="ECO:0000256" key="4">
    <source>
        <dbReference type="ARBA" id="ARBA00023273"/>
    </source>
</evidence>
<accession>A0A9P0GHG2</accession>
<evidence type="ECO:0000313" key="8">
    <source>
        <dbReference type="Proteomes" id="UP001153636"/>
    </source>
</evidence>
<organism evidence="7 8">
    <name type="scientific">Psylliodes chrysocephalus</name>
    <dbReference type="NCBI Taxonomy" id="3402493"/>
    <lineage>
        <taxon>Eukaryota</taxon>
        <taxon>Metazoa</taxon>
        <taxon>Ecdysozoa</taxon>
        <taxon>Arthropoda</taxon>
        <taxon>Hexapoda</taxon>
        <taxon>Insecta</taxon>
        <taxon>Pterygota</taxon>
        <taxon>Neoptera</taxon>
        <taxon>Endopterygota</taxon>
        <taxon>Coleoptera</taxon>
        <taxon>Polyphaga</taxon>
        <taxon>Cucujiformia</taxon>
        <taxon>Chrysomeloidea</taxon>
        <taxon>Chrysomelidae</taxon>
        <taxon>Galerucinae</taxon>
        <taxon>Alticini</taxon>
        <taxon>Psylliodes</taxon>
    </lineage>
</organism>
<gene>
    <name evidence="7" type="ORF">PSYICH_LOCUS10608</name>
</gene>